<name>A0A1B9AU66_9BACI</name>
<feature type="transmembrane region" description="Helical" evidence="1">
    <location>
        <begin position="155"/>
        <end position="172"/>
    </location>
</feature>
<sequence length="232" mass="26176">MKSFVAYQLRSLLYSLKWMPPSILYVSWIFSQYYYENLPIADSHSISAFVLYPVIVWLTMVVCNLEKGSEKLILLSYMPKRACFLYGKMIVIFLVGLTLAAVSFVLPLLLGIFGEPLTIERISLFLYGHIVFILLGIFTGSLFSATNMGGKKYSWSGSAFVVCAAIASSKIMDVLPGKWKWIVYILPPVSAVANTIKEGVQAHLPENVWVITYIFVGFLVVRMLFLTREKVN</sequence>
<feature type="transmembrane region" description="Helical" evidence="1">
    <location>
        <begin position="124"/>
        <end position="143"/>
    </location>
</feature>
<reference evidence="3" key="1">
    <citation type="submission" date="2016-05" db="EMBL/GenBank/DDBJ databases">
        <authorList>
            <person name="Liu B."/>
            <person name="Wang J."/>
            <person name="Zhu Y."/>
            <person name="Liu G."/>
            <person name="Chen Q."/>
            <person name="Chen Z."/>
            <person name="Lan J."/>
            <person name="Che J."/>
            <person name="Ge C."/>
            <person name="Shi H."/>
            <person name="Pan Z."/>
            <person name="Liu X."/>
        </authorList>
    </citation>
    <scope>NUCLEOTIDE SEQUENCE [LARGE SCALE GENOMIC DNA]</scope>
    <source>
        <strain evidence="3">FJAT-27215</strain>
    </source>
</reference>
<dbReference type="Proteomes" id="UP000092578">
    <property type="component" value="Unassembled WGS sequence"/>
</dbReference>
<feature type="transmembrane region" description="Helical" evidence="1">
    <location>
        <begin position="85"/>
        <end position="112"/>
    </location>
</feature>
<feature type="transmembrane region" description="Helical" evidence="1">
    <location>
        <begin position="208"/>
        <end position="226"/>
    </location>
</feature>
<accession>A0A1B9AU66</accession>
<dbReference type="AlphaFoldDB" id="A0A1B9AU66"/>
<comment type="caution">
    <text evidence="2">The sequence shown here is derived from an EMBL/GenBank/DDBJ whole genome shotgun (WGS) entry which is preliminary data.</text>
</comment>
<evidence type="ECO:0000313" key="2">
    <source>
        <dbReference type="EMBL" id="OCA87334.1"/>
    </source>
</evidence>
<feature type="transmembrane region" description="Helical" evidence="1">
    <location>
        <begin position="46"/>
        <end position="65"/>
    </location>
</feature>
<keyword evidence="1" id="KW-0812">Transmembrane</keyword>
<evidence type="ECO:0000313" key="3">
    <source>
        <dbReference type="Proteomes" id="UP000092578"/>
    </source>
</evidence>
<dbReference type="EMBL" id="MAYT01000023">
    <property type="protein sequence ID" value="OCA87334.1"/>
    <property type="molecule type" value="Genomic_DNA"/>
</dbReference>
<keyword evidence="1" id="KW-1133">Transmembrane helix</keyword>
<organism evidence="2 3">
    <name type="scientific">Pseudobacillus wudalianchiensis</name>
    <dbReference type="NCBI Taxonomy" id="1743143"/>
    <lineage>
        <taxon>Bacteria</taxon>
        <taxon>Bacillati</taxon>
        <taxon>Bacillota</taxon>
        <taxon>Bacilli</taxon>
        <taxon>Bacillales</taxon>
        <taxon>Bacillaceae</taxon>
        <taxon>Pseudobacillus</taxon>
    </lineage>
</organism>
<protein>
    <submittedName>
        <fullName evidence="2">Uncharacterized protein</fullName>
    </submittedName>
</protein>
<feature type="transmembrane region" description="Helical" evidence="1">
    <location>
        <begin position="12"/>
        <end position="34"/>
    </location>
</feature>
<evidence type="ECO:0000256" key="1">
    <source>
        <dbReference type="SAM" id="Phobius"/>
    </source>
</evidence>
<proteinExistence type="predicted"/>
<keyword evidence="1" id="KW-0472">Membrane</keyword>
<dbReference type="RefSeq" id="WP_065410783.1">
    <property type="nucleotide sequence ID" value="NZ_MAYT01000023.1"/>
</dbReference>
<gene>
    <name evidence="2" type="ORF">A8F95_08815</name>
</gene>
<keyword evidence="3" id="KW-1185">Reference proteome</keyword>